<accession>Q7N186</accession>
<gene>
    <name evidence="1" type="ordered locus">plu3609</name>
</gene>
<name>Q7N186_PHOLL</name>
<evidence type="ECO:0000313" key="2">
    <source>
        <dbReference type="Proteomes" id="UP000002514"/>
    </source>
</evidence>
<proteinExistence type="predicted"/>
<dbReference type="Proteomes" id="UP000002514">
    <property type="component" value="Chromosome"/>
</dbReference>
<keyword evidence="2" id="KW-1185">Reference proteome</keyword>
<dbReference type="AlphaFoldDB" id="Q7N186"/>
<reference evidence="2" key="1">
    <citation type="journal article" date="2003" name="Nat. Biotechnol.">
        <title>The genome sequence of the entomopathogenic bacterium Photorhabdus luminescens.</title>
        <authorList>
            <person name="Duchaud E."/>
            <person name="Rusniok C."/>
            <person name="Frangeul L."/>
            <person name="Buchrieser C."/>
            <person name="Givaudan A."/>
            <person name="Taourit S."/>
            <person name="Bocs S."/>
            <person name="Boursaux-Eude C."/>
            <person name="Chandler M."/>
            <person name="Charles J.-F."/>
            <person name="Dassa E."/>
            <person name="Derose R."/>
            <person name="Derzelle S."/>
            <person name="Freyssinet G."/>
            <person name="Gaudriault S."/>
            <person name="Medigue C."/>
            <person name="Lanois A."/>
            <person name="Powell K."/>
            <person name="Siguier P."/>
            <person name="Vincent R."/>
            <person name="Wingate V."/>
            <person name="Zouine M."/>
            <person name="Glaser P."/>
            <person name="Boemare N."/>
            <person name="Danchin A."/>
            <person name="Kunst F."/>
        </authorList>
    </citation>
    <scope>NUCLEOTIDE SEQUENCE [LARGE SCALE GENOMIC DNA]</scope>
    <source>
        <strain evidence="2">DSM 15139 / CIP 105565 / TT01</strain>
    </source>
</reference>
<dbReference type="KEGG" id="plu:plu3609"/>
<dbReference type="EMBL" id="BX571871">
    <property type="protein sequence ID" value="CAE15982.1"/>
    <property type="molecule type" value="Genomic_DNA"/>
</dbReference>
<evidence type="ECO:0000313" key="1">
    <source>
        <dbReference type="EMBL" id="CAE15982.1"/>
    </source>
</evidence>
<dbReference type="RefSeq" id="WP_011147776.1">
    <property type="nucleotide sequence ID" value="NC_005126.1"/>
</dbReference>
<organism evidence="1 2">
    <name type="scientific">Photorhabdus laumondii subsp. laumondii (strain DSM 15139 / CIP 105565 / TT01)</name>
    <name type="common">Photorhabdus luminescens subsp. laumondii</name>
    <dbReference type="NCBI Taxonomy" id="243265"/>
    <lineage>
        <taxon>Bacteria</taxon>
        <taxon>Pseudomonadati</taxon>
        <taxon>Pseudomonadota</taxon>
        <taxon>Gammaproteobacteria</taxon>
        <taxon>Enterobacterales</taxon>
        <taxon>Morganellaceae</taxon>
        <taxon>Photorhabdus</taxon>
    </lineage>
</organism>
<dbReference type="STRING" id="243265.plu3609"/>
<sequence>MQTTFSSIKNSSLSYQKQLHPVLSPEHIAYSTTSTNSTFKNGTPFPKATNQQKFIQIGYNMLDF</sequence>
<dbReference type="HOGENOM" id="CLU_2863932_0_0_6"/>
<protein>
    <submittedName>
        <fullName evidence="1">Photorhabdus luminescens subsp. laumondii TTO1 complete genome segment 13/17</fullName>
    </submittedName>
</protein>